<gene>
    <name evidence="2" type="ORF">ARMGADRAFT_1036505</name>
</gene>
<reference evidence="3" key="1">
    <citation type="journal article" date="2017" name="Nat. Ecol. Evol.">
        <title>Genome expansion and lineage-specific genetic innovations in the forest pathogenic fungi Armillaria.</title>
        <authorList>
            <person name="Sipos G."/>
            <person name="Prasanna A.N."/>
            <person name="Walter M.C."/>
            <person name="O'Connor E."/>
            <person name="Balint B."/>
            <person name="Krizsan K."/>
            <person name="Kiss B."/>
            <person name="Hess J."/>
            <person name="Varga T."/>
            <person name="Slot J."/>
            <person name="Riley R."/>
            <person name="Boka B."/>
            <person name="Rigling D."/>
            <person name="Barry K."/>
            <person name="Lee J."/>
            <person name="Mihaltcheva S."/>
            <person name="LaButti K."/>
            <person name="Lipzen A."/>
            <person name="Waldron R."/>
            <person name="Moloney N.M."/>
            <person name="Sperisen C."/>
            <person name="Kredics L."/>
            <person name="Vagvoelgyi C."/>
            <person name="Patrignani A."/>
            <person name="Fitzpatrick D."/>
            <person name="Nagy I."/>
            <person name="Doyle S."/>
            <person name="Anderson J.B."/>
            <person name="Grigoriev I.V."/>
            <person name="Gueldener U."/>
            <person name="Muensterkoetter M."/>
            <person name="Nagy L.G."/>
        </authorList>
    </citation>
    <scope>NUCLEOTIDE SEQUENCE [LARGE SCALE GENOMIC DNA]</scope>
    <source>
        <strain evidence="3">Ar21-2</strain>
    </source>
</reference>
<dbReference type="Proteomes" id="UP000217790">
    <property type="component" value="Unassembled WGS sequence"/>
</dbReference>
<dbReference type="AlphaFoldDB" id="A0A2H3D1B7"/>
<keyword evidence="3" id="KW-1185">Reference proteome</keyword>
<evidence type="ECO:0000313" key="2">
    <source>
        <dbReference type="EMBL" id="PBK85212.1"/>
    </source>
</evidence>
<protein>
    <recommendedName>
        <fullName evidence="4">Peptidase M23 domain-containing protein</fullName>
    </recommendedName>
</protein>
<proteinExistence type="predicted"/>
<feature type="signal peptide" evidence="1">
    <location>
        <begin position="1"/>
        <end position="28"/>
    </location>
</feature>
<dbReference type="EMBL" id="KZ293692">
    <property type="protein sequence ID" value="PBK85212.1"/>
    <property type="molecule type" value="Genomic_DNA"/>
</dbReference>
<name>A0A2H3D1B7_ARMGA</name>
<sequence>MPLGMNWVHGRLLHALLLTVWLGKECTGIKNYFQAHSQCDTATPPPQLAGFNVTYFYEPFSYACIQVGFGVGTSVHTGLPPHKAAEMQHTRAMQHPERWYFEYWGRDGINGGKDDWQHQAGIQWAGDEVWGKIGIRGAIEHYGQVDIRPSSGYNLVTHDLPITPGRPIALSSHVT</sequence>
<evidence type="ECO:0000313" key="3">
    <source>
        <dbReference type="Proteomes" id="UP000217790"/>
    </source>
</evidence>
<organism evidence="2 3">
    <name type="scientific">Armillaria gallica</name>
    <name type="common">Bulbous honey fungus</name>
    <name type="synonym">Armillaria bulbosa</name>
    <dbReference type="NCBI Taxonomy" id="47427"/>
    <lineage>
        <taxon>Eukaryota</taxon>
        <taxon>Fungi</taxon>
        <taxon>Dikarya</taxon>
        <taxon>Basidiomycota</taxon>
        <taxon>Agaricomycotina</taxon>
        <taxon>Agaricomycetes</taxon>
        <taxon>Agaricomycetidae</taxon>
        <taxon>Agaricales</taxon>
        <taxon>Marasmiineae</taxon>
        <taxon>Physalacriaceae</taxon>
        <taxon>Armillaria</taxon>
    </lineage>
</organism>
<keyword evidence="1" id="KW-0732">Signal</keyword>
<feature type="chain" id="PRO_5013884123" description="Peptidase M23 domain-containing protein" evidence="1">
    <location>
        <begin position="29"/>
        <end position="175"/>
    </location>
</feature>
<evidence type="ECO:0008006" key="4">
    <source>
        <dbReference type="Google" id="ProtNLM"/>
    </source>
</evidence>
<accession>A0A2H3D1B7</accession>
<dbReference type="InParanoid" id="A0A2H3D1B7"/>
<evidence type="ECO:0000256" key="1">
    <source>
        <dbReference type="SAM" id="SignalP"/>
    </source>
</evidence>